<proteinExistence type="predicted"/>
<accession>A0A9P6MLC0</accession>
<dbReference type="AlphaFoldDB" id="A0A9P6MLC0"/>
<name>A0A9P6MLC0_9FUNG</name>
<sequence>MKESLFTTAPKVRVLAMEAVLMVAKSLKKLDIKLEVTVVITAAIIPQKIEFSALGVMINDKW</sequence>
<dbReference type="EMBL" id="JAAAHW010000012">
    <property type="protein sequence ID" value="KAG0007099.1"/>
    <property type="molecule type" value="Genomic_DNA"/>
</dbReference>
<protein>
    <submittedName>
        <fullName evidence="1">Uncharacterized protein</fullName>
    </submittedName>
</protein>
<evidence type="ECO:0000313" key="1">
    <source>
        <dbReference type="EMBL" id="KAG0007099.1"/>
    </source>
</evidence>
<comment type="caution">
    <text evidence="1">The sequence shown here is derived from an EMBL/GenBank/DDBJ whole genome shotgun (WGS) entry which is preliminary data.</text>
</comment>
<dbReference type="Proteomes" id="UP000749646">
    <property type="component" value="Unassembled WGS sequence"/>
</dbReference>
<feature type="non-terminal residue" evidence="1">
    <location>
        <position position="62"/>
    </location>
</feature>
<keyword evidence="2" id="KW-1185">Reference proteome</keyword>
<reference evidence="1" key="1">
    <citation type="journal article" date="2020" name="Fungal Divers.">
        <title>Resolving the Mortierellaceae phylogeny through synthesis of multi-gene phylogenetics and phylogenomics.</title>
        <authorList>
            <person name="Vandepol N."/>
            <person name="Liber J."/>
            <person name="Desiro A."/>
            <person name="Na H."/>
            <person name="Kennedy M."/>
            <person name="Barry K."/>
            <person name="Grigoriev I.V."/>
            <person name="Miller A.N."/>
            <person name="O'Donnell K."/>
            <person name="Stajich J.E."/>
            <person name="Bonito G."/>
        </authorList>
    </citation>
    <scope>NUCLEOTIDE SEQUENCE</scope>
    <source>
        <strain evidence="1">MES-2147</strain>
    </source>
</reference>
<evidence type="ECO:0000313" key="2">
    <source>
        <dbReference type="Proteomes" id="UP000749646"/>
    </source>
</evidence>
<gene>
    <name evidence="1" type="ORF">BGZ65_007887</name>
</gene>
<organism evidence="1 2">
    <name type="scientific">Modicella reniformis</name>
    <dbReference type="NCBI Taxonomy" id="1440133"/>
    <lineage>
        <taxon>Eukaryota</taxon>
        <taxon>Fungi</taxon>
        <taxon>Fungi incertae sedis</taxon>
        <taxon>Mucoromycota</taxon>
        <taxon>Mortierellomycotina</taxon>
        <taxon>Mortierellomycetes</taxon>
        <taxon>Mortierellales</taxon>
        <taxon>Mortierellaceae</taxon>
        <taxon>Modicella</taxon>
    </lineage>
</organism>